<keyword evidence="2" id="KW-0812">Transmembrane</keyword>
<feature type="transmembrane region" description="Helical" evidence="2">
    <location>
        <begin position="99"/>
        <end position="122"/>
    </location>
</feature>
<feature type="domain" description="DUF305" evidence="3">
    <location>
        <begin position="136"/>
        <end position="295"/>
    </location>
</feature>
<dbReference type="PANTHER" id="PTHR36933">
    <property type="entry name" value="SLL0788 PROTEIN"/>
    <property type="match status" value="1"/>
</dbReference>
<evidence type="ECO:0000313" key="4">
    <source>
        <dbReference type="EMBL" id="MCO1658130.1"/>
    </source>
</evidence>
<organism evidence="4 5">
    <name type="scientific">Pseudonocardia humida</name>
    <dbReference type="NCBI Taxonomy" id="2800819"/>
    <lineage>
        <taxon>Bacteria</taxon>
        <taxon>Bacillati</taxon>
        <taxon>Actinomycetota</taxon>
        <taxon>Actinomycetes</taxon>
        <taxon>Pseudonocardiales</taxon>
        <taxon>Pseudonocardiaceae</taxon>
        <taxon>Pseudonocardia</taxon>
    </lineage>
</organism>
<reference evidence="4" key="1">
    <citation type="submission" date="2021-04" db="EMBL/GenBank/DDBJ databases">
        <title>Pseudonocardia sp. nov., isolated from sandy soil of mangrove forest.</title>
        <authorList>
            <person name="Zan Z."/>
            <person name="Huang R."/>
            <person name="Liu W."/>
        </authorList>
    </citation>
    <scope>NUCLEOTIDE SEQUENCE</scope>
    <source>
        <strain evidence="4">S2-4</strain>
    </source>
</reference>
<feature type="compositionally biased region" description="Acidic residues" evidence="1">
    <location>
        <begin position="72"/>
        <end position="87"/>
    </location>
</feature>
<keyword evidence="2" id="KW-1133">Transmembrane helix</keyword>
<dbReference type="Proteomes" id="UP001165283">
    <property type="component" value="Unassembled WGS sequence"/>
</dbReference>
<keyword evidence="2" id="KW-0472">Membrane</keyword>
<dbReference type="InterPro" id="IPR012347">
    <property type="entry name" value="Ferritin-like"/>
</dbReference>
<accession>A0ABT1A572</accession>
<comment type="caution">
    <text evidence="4">The sequence shown here is derived from an EMBL/GenBank/DDBJ whole genome shotgun (WGS) entry which is preliminary data.</text>
</comment>
<keyword evidence="5" id="KW-1185">Reference proteome</keyword>
<evidence type="ECO:0000313" key="5">
    <source>
        <dbReference type="Proteomes" id="UP001165283"/>
    </source>
</evidence>
<dbReference type="RefSeq" id="WP_252441776.1">
    <property type="nucleotide sequence ID" value="NZ_JAGSOV010000050.1"/>
</dbReference>
<name>A0ABT1A572_9PSEU</name>
<protein>
    <submittedName>
        <fullName evidence="4">DUF305 domain-containing protein</fullName>
    </submittedName>
</protein>
<gene>
    <name evidence="4" type="ORF">KDL28_24010</name>
</gene>
<dbReference type="Pfam" id="PF03713">
    <property type="entry name" value="DUF305"/>
    <property type="match status" value="1"/>
</dbReference>
<evidence type="ECO:0000259" key="3">
    <source>
        <dbReference type="Pfam" id="PF03713"/>
    </source>
</evidence>
<dbReference type="InterPro" id="IPR005183">
    <property type="entry name" value="DUF305_CopM-like"/>
</dbReference>
<sequence>MARGQGPAETAGRQAVEPGPARPDGAASRSEPPVTDATGDRAESARETSTTPPGRTDVPDLTPDHDGPPPPDDPERDDYGDPGDDSGEWPREARWVRPFLVVAGVVGLLLLGAAGGLLIGLAGRDDPTVPGIDSVDVGFAQDMTVHHQQAVEMAAWERDHSTDPVLRQLASDIETTQNSQVGRMQGWLELWNAPALPIGGHMAWMSGPTHDHAGGAGAVATMPGMASSADLAALRAATGPQLDVLFLQLMLRHHEGGAAMLEYGSQHAAVPQLRNLARQMLSSQTSESDYLRRLLVERGGQPLPL</sequence>
<evidence type="ECO:0000256" key="1">
    <source>
        <dbReference type="SAM" id="MobiDB-lite"/>
    </source>
</evidence>
<feature type="region of interest" description="Disordered" evidence="1">
    <location>
        <begin position="1"/>
        <end position="90"/>
    </location>
</feature>
<dbReference type="PANTHER" id="PTHR36933:SF1">
    <property type="entry name" value="SLL0788 PROTEIN"/>
    <property type="match status" value="1"/>
</dbReference>
<dbReference type="EMBL" id="JAGSOV010000050">
    <property type="protein sequence ID" value="MCO1658130.1"/>
    <property type="molecule type" value="Genomic_DNA"/>
</dbReference>
<dbReference type="Gene3D" id="1.20.1260.10">
    <property type="match status" value="1"/>
</dbReference>
<evidence type="ECO:0000256" key="2">
    <source>
        <dbReference type="SAM" id="Phobius"/>
    </source>
</evidence>
<proteinExistence type="predicted"/>